<keyword evidence="3" id="KW-1185">Reference proteome</keyword>
<gene>
    <name evidence="2" type="ORF">GE061_019452</name>
</gene>
<dbReference type="InterPro" id="IPR016576">
    <property type="entry name" value="Ribosomal_mL63"/>
</dbReference>
<name>A0A8S9X8K2_APOLU</name>
<organism evidence="2 3">
    <name type="scientific">Apolygus lucorum</name>
    <name type="common">Small green plant bug</name>
    <name type="synonym">Lygocoris lucorum</name>
    <dbReference type="NCBI Taxonomy" id="248454"/>
    <lineage>
        <taxon>Eukaryota</taxon>
        <taxon>Metazoa</taxon>
        <taxon>Ecdysozoa</taxon>
        <taxon>Arthropoda</taxon>
        <taxon>Hexapoda</taxon>
        <taxon>Insecta</taxon>
        <taxon>Pterygota</taxon>
        <taxon>Neoptera</taxon>
        <taxon>Paraneoptera</taxon>
        <taxon>Hemiptera</taxon>
        <taxon>Heteroptera</taxon>
        <taxon>Panheteroptera</taxon>
        <taxon>Cimicomorpha</taxon>
        <taxon>Miridae</taxon>
        <taxon>Mirini</taxon>
        <taxon>Apolygus</taxon>
    </lineage>
</organism>
<dbReference type="PANTHER" id="PTHR14520">
    <property type="entry name" value="MITOCHONDRIAL RIBOSOMAL PROTEIN 63"/>
    <property type="match status" value="1"/>
</dbReference>
<reference evidence="2" key="1">
    <citation type="journal article" date="2021" name="Mol. Ecol. Resour.">
        <title>Apolygus lucorum genome provides insights into omnivorousness and mesophyll feeding.</title>
        <authorList>
            <person name="Liu Y."/>
            <person name="Liu H."/>
            <person name="Wang H."/>
            <person name="Huang T."/>
            <person name="Liu B."/>
            <person name="Yang B."/>
            <person name="Yin L."/>
            <person name="Li B."/>
            <person name="Zhang Y."/>
            <person name="Zhang S."/>
            <person name="Jiang F."/>
            <person name="Zhang X."/>
            <person name="Ren Y."/>
            <person name="Wang B."/>
            <person name="Wang S."/>
            <person name="Lu Y."/>
            <person name="Wu K."/>
            <person name="Fan W."/>
            <person name="Wang G."/>
        </authorList>
    </citation>
    <scope>NUCLEOTIDE SEQUENCE</scope>
    <source>
        <strain evidence="2">12Hb</strain>
    </source>
</reference>
<accession>A0A8S9X8K2</accession>
<evidence type="ECO:0000313" key="3">
    <source>
        <dbReference type="Proteomes" id="UP000466442"/>
    </source>
</evidence>
<proteinExistence type="predicted"/>
<evidence type="ECO:0008006" key="4">
    <source>
        <dbReference type="Google" id="ProtNLM"/>
    </source>
</evidence>
<dbReference type="Proteomes" id="UP000466442">
    <property type="component" value="Linkage Group LG9"/>
</dbReference>
<dbReference type="GO" id="GO:0005761">
    <property type="term" value="C:mitochondrial ribosome"/>
    <property type="evidence" value="ECO:0007669"/>
    <property type="project" value="InterPro"/>
</dbReference>
<evidence type="ECO:0000256" key="1">
    <source>
        <dbReference type="SAM" id="MobiDB-lite"/>
    </source>
</evidence>
<feature type="region of interest" description="Disordered" evidence="1">
    <location>
        <begin position="178"/>
        <end position="201"/>
    </location>
</feature>
<dbReference type="OrthoDB" id="6019958at2759"/>
<dbReference type="EMBL" id="WIXP02000009">
    <property type="protein sequence ID" value="KAF6205283.1"/>
    <property type="molecule type" value="Genomic_DNA"/>
</dbReference>
<comment type="caution">
    <text evidence="2">The sequence shown here is derived from an EMBL/GenBank/DDBJ whole genome shotgun (WGS) entry which is preliminary data.</text>
</comment>
<evidence type="ECO:0000313" key="2">
    <source>
        <dbReference type="EMBL" id="KAF6205283.1"/>
    </source>
</evidence>
<dbReference type="Pfam" id="PF14978">
    <property type="entry name" value="MRP-63"/>
    <property type="match status" value="1"/>
</dbReference>
<sequence>MRLTWPLFLYKRPKGHLFRGKYRFVKRVTKGAMESLKCEYEQEEQNMFYLRHPYLTREETKCLREVEQKPFWAVEKWNERNAKFERKRTLADELSHLKVTQDWDFKGGYKFRKIQELGLVSTYKDKDDCVGIWLHHVFGLPLVDPSEVGDIYCEWILERPDNDARTSKFLEYCRIRNGGTEPASQQQAPPPFRDPTESIKA</sequence>
<dbReference type="GO" id="GO:0003735">
    <property type="term" value="F:structural constituent of ribosome"/>
    <property type="evidence" value="ECO:0007669"/>
    <property type="project" value="TreeGrafter"/>
</dbReference>
<protein>
    <recommendedName>
        <fullName evidence="4">Ribosomal protein 63, mitochondrial</fullName>
    </recommendedName>
</protein>
<dbReference type="PANTHER" id="PTHR14520:SF4">
    <property type="entry name" value="LARGE RIBOSOMAL SUBUNIT PROTEIN ML63"/>
    <property type="match status" value="1"/>
</dbReference>
<dbReference type="GO" id="GO:0032543">
    <property type="term" value="P:mitochondrial translation"/>
    <property type="evidence" value="ECO:0007669"/>
    <property type="project" value="TreeGrafter"/>
</dbReference>
<dbReference type="AlphaFoldDB" id="A0A8S9X8K2"/>